<dbReference type="Proteomes" id="UP000215914">
    <property type="component" value="Unassembled WGS sequence"/>
</dbReference>
<evidence type="ECO:0000313" key="2">
    <source>
        <dbReference type="EMBL" id="KAF5777459.1"/>
    </source>
</evidence>
<name>A0A9K3HFP2_HELAN</name>
<sequence length="102" mass="11296">MALLLLSSLSQTLQNAGVDLTHATISVQVDIGKRAKIEDRHLAHRLQRMMSILILAIKQWASFKILAKGQLTSSFKNTQDMTLLLDPVFSLFTYVGWGGAVI</sequence>
<dbReference type="Gramene" id="mRNA:HanXRQr2_Chr12g0535851">
    <property type="protein sequence ID" value="mRNA:HanXRQr2_Chr12g0535851"/>
    <property type="gene ID" value="HanXRQr2_Chr12g0535851"/>
</dbReference>
<dbReference type="EMBL" id="MNCJ02000327">
    <property type="protein sequence ID" value="KAF5777459.1"/>
    <property type="molecule type" value="Genomic_DNA"/>
</dbReference>
<accession>A0A9K3HFP2</accession>
<dbReference type="AlphaFoldDB" id="A0A9K3HFP2"/>
<protein>
    <submittedName>
        <fullName evidence="2">Uncharacterized protein</fullName>
    </submittedName>
</protein>
<reference evidence="2" key="2">
    <citation type="submission" date="2020-06" db="EMBL/GenBank/DDBJ databases">
        <title>Helianthus annuus Genome sequencing and assembly Release 2.</title>
        <authorList>
            <person name="Gouzy J."/>
            <person name="Langlade N."/>
            <person name="Munos S."/>
        </authorList>
    </citation>
    <scope>NUCLEOTIDE SEQUENCE</scope>
    <source>
        <tissue evidence="2">Leaves</tissue>
    </source>
</reference>
<proteinExistence type="predicted"/>
<gene>
    <name evidence="2" type="ORF">HanXRQr2_Chr12g0535851</name>
</gene>
<evidence type="ECO:0000256" key="1">
    <source>
        <dbReference type="SAM" id="SignalP"/>
    </source>
</evidence>
<feature type="chain" id="PRO_5039931670" evidence="1">
    <location>
        <begin position="16"/>
        <end position="102"/>
    </location>
</feature>
<keyword evidence="3" id="KW-1185">Reference proteome</keyword>
<comment type="caution">
    <text evidence="2">The sequence shown here is derived from an EMBL/GenBank/DDBJ whole genome shotgun (WGS) entry which is preliminary data.</text>
</comment>
<organism evidence="2 3">
    <name type="scientific">Helianthus annuus</name>
    <name type="common">Common sunflower</name>
    <dbReference type="NCBI Taxonomy" id="4232"/>
    <lineage>
        <taxon>Eukaryota</taxon>
        <taxon>Viridiplantae</taxon>
        <taxon>Streptophyta</taxon>
        <taxon>Embryophyta</taxon>
        <taxon>Tracheophyta</taxon>
        <taxon>Spermatophyta</taxon>
        <taxon>Magnoliopsida</taxon>
        <taxon>eudicotyledons</taxon>
        <taxon>Gunneridae</taxon>
        <taxon>Pentapetalae</taxon>
        <taxon>asterids</taxon>
        <taxon>campanulids</taxon>
        <taxon>Asterales</taxon>
        <taxon>Asteraceae</taxon>
        <taxon>Asteroideae</taxon>
        <taxon>Heliantheae alliance</taxon>
        <taxon>Heliantheae</taxon>
        <taxon>Helianthus</taxon>
    </lineage>
</organism>
<keyword evidence="1" id="KW-0732">Signal</keyword>
<reference evidence="2" key="1">
    <citation type="journal article" date="2017" name="Nature">
        <title>The sunflower genome provides insights into oil metabolism, flowering and Asterid evolution.</title>
        <authorList>
            <person name="Badouin H."/>
            <person name="Gouzy J."/>
            <person name="Grassa C.J."/>
            <person name="Murat F."/>
            <person name="Staton S.E."/>
            <person name="Cottret L."/>
            <person name="Lelandais-Briere C."/>
            <person name="Owens G.L."/>
            <person name="Carrere S."/>
            <person name="Mayjonade B."/>
            <person name="Legrand L."/>
            <person name="Gill N."/>
            <person name="Kane N.C."/>
            <person name="Bowers J.E."/>
            <person name="Hubner S."/>
            <person name="Bellec A."/>
            <person name="Berard A."/>
            <person name="Berges H."/>
            <person name="Blanchet N."/>
            <person name="Boniface M.C."/>
            <person name="Brunel D."/>
            <person name="Catrice O."/>
            <person name="Chaidir N."/>
            <person name="Claudel C."/>
            <person name="Donnadieu C."/>
            <person name="Faraut T."/>
            <person name="Fievet G."/>
            <person name="Helmstetter N."/>
            <person name="King M."/>
            <person name="Knapp S.J."/>
            <person name="Lai Z."/>
            <person name="Le Paslier M.C."/>
            <person name="Lippi Y."/>
            <person name="Lorenzon L."/>
            <person name="Mandel J.R."/>
            <person name="Marage G."/>
            <person name="Marchand G."/>
            <person name="Marquand E."/>
            <person name="Bret-Mestries E."/>
            <person name="Morien E."/>
            <person name="Nambeesan S."/>
            <person name="Nguyen T."/>
            <person name="Pegot-Espagnet P."/>
            <person name="Pouilly N."/>
            <person name="Raftis F."/>
            <person name="Sallet E."/>
            <person name="Schiex T."/>
            <person name="Thomas J."/>
            <person name="Vandecasteele C."/>
            <person name="Vares D."/>
            <person name="Vear F."/>
            <person name="Vautrin S."/>
            <person name="Crespi M."/>
            <person name="Mangin B."/>
            <person name="Burke J.M."/>
            <person name="Salse J."/>
            <person name="Munos S."/>
            <person name="Vincourt P."/>
            <person name="Rieseberg L.H."/>
            <person name="Langlade N.B."/>
        </authorList>
    </citation>
    <scope>NUCLEOTIDE SEQUENCE</scope>
    <source>
        <tissue evidence="2">Leaves</tissue>
    </source>
</reference>
<evidence type="ECO:0000313" key="3">
    <source>
        <dbReference type="Proteomes" id="UP000215914"/>
    </source>
</evidence>
<feature type="signal peptide" evidence="1">
    <location>
        <begin position="1"/>
        <end position="15"/>
    </location>
</feature>